<dbReference type="SUPFAM" id="SSF52540">
    <property type="entry name" value="P-loop containing nucleoside triphosphate hydrolases"/>
    <property type="match status" value="1"/>
</dbReference>
<dbReference type="InterPro" id="IPR027417">
    <property type="entry name" value="P-loop_NTPase"/>
</dbReference>
<dbReference type="RefSeq" id="WP_274676211.1">
    <property type="nucleotide sequence ID" value="NZ_JAKNAX010000045.1"/>
</dbReference>
<dbReference type="Pfam" id="PF13476">
    <property type="entry name" value="AAA_23"/>
    <property type="match status" value="1"/>
</dbReference>
<feature type="coiled-coil region" evidence="1">
    <location>
        <begin position="593"/>
        <end position="634"/>
    </location>
</feature>
<evidence type="ECO:0000313" key="4">
    <source>
        <dbReference type="Proteomes" id="UP001140978"/>
    </source>
</evidence>
<dbReference type="GO" id="GO:0016887">
    <property type="term" value="F:ATP hydrolysis activity"/>
    <property type="evidence" value="ECO:0007669"/>
    <property type="project" value="InterPro"/>
</dbReference>
<evidence type="ECO:0000256" key="1">
    <source>
        <dbReference type="SAM" id="Coils"/>
    </source>
</evidence>
<name>A0A9X4IXZ2_9VIBR</name>
<gene>
    <name evidence="3" type="ORF">L9X51_14495</name>
</gene>
<accession>A0A9X4IXZ2</accession>
<proteinExistence type="predicted"/>
<feature type="domain" description="Rad50/SbcC-type AAA" evidence="2">
    <location>
        <begin position="5"/>
        <end position="225"/>
    </location>
</feature>
<comment type="caution">
    <text evidence="3">The sequence shown here is derived from an EMBL/GenBank/DDBJ whole genome shotgun (WGS) entry which is preliminary data.</text>
</comment>
<feature type="coiled-coil region" evidence="1">
    <location>
        <begin position="183"/>
        <end position="210"/>
    </location>
</feature>
<dbReference type="EMBL" id="JAKNAX010000045">
    <property type="protein sequence ID" value="MDE1347638.1"/>
    <property type="molecule type" value="Genomic_DNA"/>
</dbReference>
<dbReference type="PANTHER" id="PTHR32114">
    <property type="entry name" value="ABC TRANSPORTER ABCH.3"/>
    <property type="match status" value="1"/>
</dbReference>
<dbReference type="GO" id="GO:0006302">
    <property type="term" value="P:double-strand break repair"/>
    <property type="evidence" value="ECO:0007669"/>
    <property type="project" value="InterPro"/>
</dbReference>
<reference evidence="3" key="1">
    <citation type="submission" date="2022-02" db="EMBL/GenBank/DDBJ databases">
        <title>Emergence and expansion in Europe of a Vibrio aestuarianus clonal complex pathogenic for oysters.</title>
        <authorList>
            <person name="Mesnil A."/>
            <person name="Travers M.-A."/>
        </authorList>
    </citation>
    <scope>NUCLEOTIDE SEQUENCE</scope>
    <source>
        <strain evidence="3">19_064_15T1</strain>
    </source>
</reference>
<dbReference type="InterPro" id="IPR038729">
    <property type="entry name" value="Rad50/SbcC_AAA"/>
</dbReference>
<dbReference type="PANTHER" id="PTHR32114:SF2">
    <property type="entry name" value="ABC TRANSPORTER ABCH.3"/>
    <property type="match status" value="1"/>
</dbReference>
<feature type="coiled-coil region" evidence="1">
    <location>
        <begin position="480"/>
        <end position="510"/>
    </location>
</feature>
<evidence type="ECO:0000313" key="3">
    <source>
        <dbReference type="EMBL" id="MDE1347638.1"/>
    </source>
</evidence>
<organism evidence="3 4">
    <name type="scientific">Vibrio aestuarianus</name>
    <dbReference type="NCBI Taxonomy" id="28171"/>
    <lineage>
        <taxon>Bacteria</taxon>
        <taxon>Pseudomonadati</taxon>
        <taxon>Pseudomonadota</taxon>
        <taxon>Gammaproteobacteria</taxon>
        <taxon>Vibrionales</taxon>
        <taxon>Vibrionaceae</taxon>
        <taxon>Vibrio</taxon>
    </lineage>
</organism>
<sequence>MKIKKVEIQAFRAYDQLDDGTFDFSTASGDIADFISIYAPNGFGKTSFYDAVEWGITNNVSRFLRRKNENKLSAKAESQKYIYRNKFSSEELDSFVKIHTNSNDHLIENKFDHRKLKSNQRDNKFDLGATNEDTKYFLDVILSQDWIDAFLKEDDSCLRYDKFMNSFGDKELDKKYKVIISLIKINKNKIDMLDKQLAQLKKSLQSEFDQELLAKINSAIKTVNQKGPNLPLISPSFTESDDIKFSDLLTERIKDLEFNLDQLKEKETLIDNTLTNKSDINIMSYHDKRMKISDLDTEISRLNSYKKVFKKISIINDEVSKARLLLDERLKLKGELLDLLKVYPNYKQIKSEIDNEEAEILELKKKINEEKSLSSEHSKVLSENLARKSILDNTKKDLGSKLECAEDFFREIEDNKREVKRTSDFIKTQDLMLEEHRLLIDDMNSKVMFYDSFIDRIKRDDYPIVVEQELEEFVPIIESIKNNNLKVSDLNKEVEEINLKLDENSSLNNELKKIIELGSDIIVKNKLIDCPLCRTNFYSFEALSESIKNNPSLDNNFNYLIGKRIEIEKKTLKIKEKTGFDKSKLVKGLSSLIDDKKDVINNKRIKLSKLESNREEQFKTLKKLESKISESLQEVDGFNILEYKGFLSEKISNCAIYQLDIIDKLQSSKITIKECEDSISILSAKLNVSNDRVSSLYKYLDFQSINDYKNKLLIGSSFSEENLKEPLAELNDLIDKDRKEISILEKQVSDLSRDISSVNLNKILKDIEEKELDKKQLQDHNLSVEKFFSINFDRDITKLESSNLVSILEDEMTIIKDNVYNVKVHINDYRKISEYKSNVIPFLKHQKNLNEYSSLFSEKKVS</sequence>
<dbReference type="AlphaFoldDB" id="A0A9X4IXZ2"/>
<feature type="coiled-coil region" evidence="1">
    <location>
        <begin position="346"/>
        <end position="373"/>
    </location>
</feature>
<dbReference type="Proteomes" id="UP001140978">
    <property type="component" value="Unassembled WGS sequence"/>
</dbReference>
<evidence type="ECO:0000259" key="2">
    <source>
        <dbReference type="Pfam" id="PF13476"/>
    </source>
</evidence>
<dbReference type="Gene3D" id="3.40.50.300">
    <property type="entry name" value="P-loop containing nucleotide triphosphate hydrolases"/>
    <property type="match status" value="1"/>
</dbReference>
<feature type="coiled-coil region" evidence="1">
    <location>
        <begin position="727"/>
        <end position="780"/>
    </location>
</feature>
<keyword evidence="1" id="KW-0175">Coiled coil</keyword>
<protein>
    <submittedName>
        <fullName evidence="3">AAA family ATPase</fullName>
    </submittedName>
</protein>